<evidence type="ECO:0000313" key="3">
    <source>
        <dbReference type="Proteomes" id="UP001362999"/>
    </source>
</evidence>
<dbReference type="Proteomes" id="UP001362999">
    <property type="component" value="Unassembled WGS sequence"/>
</dbReference>
<accession>A0AAV9ZWK7</accession>
<feature type="region of interest" description="Disordered" evidence="1">
    <location>
        <begin position="1"/>
        <end position="64"/>
    </location>
</feature>
<dbReference type="EMBL" id="JAWWNJ010000103">
    <property type="protein sequence ID" value="KAK6993244.1"/>
    <property type="molecule type" value="Genomic_DNA"/>
</dbReference>
<proteinExistence type="predicted"/>
<sequence length="151" mass="16003">MRLFDVRESFGFLTPESSSTPTARTSPPLTADAAATRASSIPPLRTPTPPNDADSEPADAPQYVDDPAGFNAVNIFSNTPTLPSVISLLATATRHTPVSVLFGSMLGGTEEARSFPSPDVGSEHWGVQLRINIKVQTTSRLSEPELLGKPS</sequence>
<name>A0AAV9ZWK7_9AGAR</name>
<protein>
    <submittedName>
        <fullName evidence="2">Uncharacterized protein</fullName>
    </submittedName>
</protein>
<evidence type="ECO:0000313" key="2">
    <source>
        <dbReference type="EMBL" id="KAK6993244.1"/>
    </source>
</evidence>
<feature type="compositionally biased region" description="Low complexity" evidence="1">
    <location>
        <begin position="14"/>
        <end position="28"/>
    </location>
</feature>
<organism evidence="2 3">
    <name type="scientific">Favolaschia claudopus</name>
    <dbReference type="NCBI Taxonomy" id="2862362"/>
    <lineage>
        <taxon>Eukaryota</taxon>
        <taxon>Fungi</taxon>
        <taxon>Dikarya</taxon>
        <taxon>Basidiomycota</taxon>
        <taxon>Agaricomycotina</taxon>
        <taxon>Agaricomycetes</taxon>
        <taxon>Agaricomycetidae</taxon>
        <taxon>Agaricales</taxon>
        <taxon>Marasmiineae</taxon>
        <taxon>Mycenaceae</taxon>
        <taxon>Favolaschia</taxon>
    </lineage>
</organism>
<gene>
    <name evidence="2" type="ORF">R3P38DRAFT_2800975</name>
</gene>
<evidence type="ECO:0000256" key="1">
    <source>
        <dbReference type="SAM" id="MobiDB-lite"/>
    </source>
</evidence>
<dbReference type="AlphaFoldDB" id="A0AAV9ZWK7"/>
<comment type="caution">
    <text evidence="2">The sequence shown here is derived from an EMBL/GenBank/DDBJ whole genome shotgun (WGS) entry which is preliminary data.</text>
</comment>
<reference evidence="2 3" key="1">
    <citation type="journal article" date="2024" name="J Genomics">
        <title>Draft genome sequencing and assembly of Favolaschia claudopus CIRM-BRFM 2984 isolated from oak limbs.</title>
        <authorList>
            <person name="Navarro D."/>
            <person name="Drula E."/>
            <person name="Chaduli D."/>
            <person name="Cazenave R."/>
            <person name="Ahrendt S."/>
            <person name="Wang J."/>
            <person name="Lipzen A."/>
            <person name="Daum C."/>
            <person name="Barry K."/>
            <person name="Grigoriev I.V."/>
            <person name="Favel A."/>
            <person name="Rosso M.N."/>
            <person name="Martin F."/>
        </authorList>
    </citation>
    <scope>NUCLEOTIDE SEQUENCE [LARGE SCALE GENOMIC DNA]</scope>
    <source>
        <strain evidence="2 3">CIRM-BRFM 2984</strain>
    </source>
</reference>
<keyword evidence="3" id="KW-1185">Reference proteome</keyword>